<dbReference type="Gene3D" id="3.40.50.1580">
    <property type="entry name" value="Nucleoside phosphorylase domain"/>
    <property type="match status" value="1"/>
</dbReference>
<dbReference type="GO" id="GO:0009116">
    <property type="term" value="P:nucleoside metabolic process"/>
    <property type="evidence" value="ECO:0007669"/>
    <property type="project" value="InterPro"/>
</dbReference>
<dbReference type="SUPFAM" id="SSF52172">
    <property type="entry name" value="CheY-like"/>
    <property type="match status" value="1"/>
</dbReference>
<sequence length="403" mass="45573">MIKVLIVDDNDYNKTQGIVKILKEFEEISDSNIIEVKDISSAKRILKEEKIDLLILDIKIPINNGDDADPEGGRILLEDIHLDNSLKKPISILGISSIDDSYLKVKSAFDNKLWTLLKFDRSSDNWKICLKNKVQYLIDNDNEKLPEIDIAIITALFDRELEAILKLPCNWEELNIKNDSTIYYKGIIRKDNISLNVIAAACSRMGMSASASLTTKICMTFKPKYIFMSGITAGIEGKCKFGDILVADPAWDWGNGKLTIDEEGNPIFNSSPNQIKIDQKYRELLRKMSVNRNFVDKIKNDWGEDIDHILSLRIGPVASGAAVLEDPIIASSIKKQHRDLLGIEMEIYGMMLAVETLPDPQPIAIAFKSVCDYADPNKNDKWQKYAAYTSASFLYEFIKEHVD</sequence>
<dbReference type="Pfam" id="PF01048">
    <property type="entry name" value="PNP_UDP_1"/>
    <property type="match status" value="1"/>
</dbReference>
<dbReference type="SUPFAM" id="SSF53167">
    <property type="entry name" value="Purine and uridine phosphorylases"/>
    <property type="match status" value="1"/>
</dbReference>
<dbReference type="GO" id="GO:0008930">
    <property type="term" value="F:methylthioadenosine nucleosidase activity"/>
    <property type="evidence" value="ECO:0007669"/>
    <property type="project" value="TreeGrafter"/>
</dbReference>
<dbReference type="RefSeq" id="WP_138142724.1">
    <property type="nucleotide sequence ID" value="NZ_VBUF01000001.1"/>
</dbReference>
<evidence type="ECO:0000259" key="1">
    <source>
        <dbReference type="Pfam" id="PF01048"/>
    </source>
</evidence>
<protein>
    <submittedName>
        <fullName evidence="2">Response regulator</fullName>
    </submittedName>
</protein>
<dbReference type="Proteomes" id="UP000308001">
    <property type="component" value="Unassembled WGS sequence"/>
</dbReference>
<feature type="domain" description="Nucleoside phosphorylase" evidence="1">
    <location>
        <begin position="150"/>
        <end position="350"/>
    </location>
</feature>
<dbReference type="GO" id="GO:0005829">
    <property type="term" value="C:cytosol"/>
    <property type="evidence" value="ECO:0007669"/>
    <property type="project" value="TreeGrafter"/>
</dbReference>
<dbReference type="InterPro" id="IPR035994">
    <property type="entry name" value="Nucleoside_phosphorylase_sf"/>
</dbReference>
<dbReference type="AlphaFoldDB" id="A0A5R9HAY3"/>
<proteinExistence type="predicted"/>
<dbReference type="EMBL" id="VBUF01000001">
    <property type="protein sequence ID" value="TLS73288.1"/>
    <property type="molecule type" value="Genomic_DNA"/>
</dbReference>
<reference evidence="2 3" key="1">
    <citation type="submission" date="2019-05" db="EMBL/GenBank/DDBJ databases">
        <title>Arcobacter cibarius and Arcobacter thereius providing challenges in identification an antibiotic susceptibility and Quinolone resistance.</title>
        <authorList>
            <person name="Busch A."/>
            <person name="Hanel I."/>
            <person name="Hotzel H."/>
            <person name="Tomaso H."/>
        </authorList>
    </citation>
    <scope>NUCLEOTIDE SEQUENCE [LARGE SCALE GENOMIC DNA]</scope>
    <source>
        <strain evidence="2 3">17CS1191_2</strain>
    </source>
</reference>
<dbReference type="PANTHER" id="PTHR46832:SF1">
    <property type="entry name" value="5'-METHYLTHIOADENOSINE_S-ADENOSYLHOMOCYSTEINE NUCLEOSIDASE"/>
    <property type="match status" value="1"/>
</dbReference>
<organism evidence="2 3">
    <name type="scientific">Aliarcobacter thereius</name>
    <dbReference type="NCBI Taxonomy" id="544718"/>
    <lineage>
        <taxon>Bacteria</taxon>
        <taxon>Pseudomonadati</taxon>
        <taxon>Campylobacterota</taxon>
        <taxon>Epsilonproteobacteria</taxon>
        <taxon>Campylobacterales</taxon>
        <taxon>Arcobacteraceae</taxon>
        <taxon>Aliarcobacter</taxon>
    </lineage>
</organism>
<dbReference type="Gene3D" id="3.40.50.2300">
    <property type="match status" value="1"/>
</dbReference>
<dbReference type="GO" id="GO:0008782">
    <property type="term" value="F:adenosylhomocysteine nucleosidase activity"/>
    <property type="evidence" value="ECO:0007669"/>
    <property type="project" value="TreeGrafter"/>
</dbReference>
<name>A0A5R9HAY3_9BACT</name>
<comment type="caution">
    <text evidence="2">The sequence shown here is derived from an EMBL/GenBank/DDBJ whole genome shotgun (WGS) entry which is preliminary data.</text>
</comment>
<gene>
    <name evidence="2" type="ORF">FE246_02035</name>
</gene>
<dbReference type="InterPro" id="IPR011006">
    <property type="entry name" value="CheY-like_superfamily"/>
</dbReference>
<dbReference type="InterPro" id="IPR000845">
    <property type="entry name" value="Nucleoside_phosphorylase_d"/>
</dbReference>
<dbReference type="PANTHER" id="PTHR46832">
    <property type="entry name" value="5'-METHYLTHIOADENOSINE/S-ADENOSYLHOMOCYSTEINE NUCLEOSIDASE"/>
    <property type="match status" value="1"/>
</dbReference>
<accession>A0A5R9HAY3</accession>
<evidence type="ECO:0000313" key="2">
    <source>
        <dbReference type="EMBL" id="TLS73288.1"/>
    </source>
</evidence>
<evidence type="ECO:0000313" key="3">
    <source>
        <dbReference type="Proteomes" id="UP000308001"/>
    </source>
</evidence>
<dbReference type="GO" id="GO:0019284">
    <property type="term" value="P:L-methionine salvage from S-adenosylmethionine"/>
    <property type="evidence" value="ECO:0007669"/>
    <property type="project" value="TreeGrafter"/>
</dbReference>